<keyword evidence="3" id="KW-1185">Reference proteome</keyword>
<name>A0A8J3YN09_9ACTN</name>
<organism evidence="2 3">
    <name type="scientific">Virgisporangium aliadipatigenens</name>
    <dbReference type="NCBI Taxonomy" id="741659"/>
    <lineage>
        <taxon>Bacteria</taxon>
        <taxon>Bacillati</taxon>
        <taxon>Actinomycetota</taxon>
        <taxon>Actinomycetes</taxon>
        <taxon>Micromonosporales</taxon>
        <taxon>Micromonosporaceae</taxon>
        <taxon>Virgisporangium</taxon>
    </lineage>
</organism>
<evidence type="ECO:0000313" key="2">
    <source>
        <dbReference type="EMBL" id="GIJ46845.1"/>
    </source>
</evidence>
<gene>
    <name evidence="2" type="ORF">Val02_37310</name>
</gene>
<evidence type="ECO:0000313" key="3">
    <source>
        <dbReference type="Proteomes" id="UP000619260"/>
    </source>
</evidence>
<evidence type="ECO:0008006" key="4">
    <source>
        <dbReference type="Google" id="ProtNLM"/>
    </source>
</evidence>
<accession>A0A8J3YN09</accession>
<dbReference type="Proteomes" id="UP000619260">
    <property type="component" value="Unassembled WGS sequence"/>
</dbReference>
<comment type="caution">
    <text evidence="2">The sequence shown here is derived from an EMBL/GenBank/DDBJ whole genome shotgun (WGS) entry which is preliminary data.</text>
</comment>
<dbReference type="RefSeq" id="WP_203900356.1">
    <property type="nucleotide sequence ID" value="NZ_BOPF01000012.1"/>
</dbReference>
<dbReference type="AlphaFoldDB" id="A0A8J3YN09"/>
<protein>
    <recommendedName>
        <fullName evidence="4">ABC transporter substrate-binding protein</fullName>
    </recommendedName>
</protein>
<evidence type="ECO:0000256" key="1">
    <source>
        <dbReference type="SAM" id="SignalP"/>
    </source>
</evidence>
<proteinExistence type="predicted"/>
<dbReference type="EMBL" id="BOPF01000012">
    <property type="protein sequence ID" value="GIJ46845.1"/>
    <property type="molecule type" value="Genomic_DNA"/>
</dbReference>
<feature type="signal peptide" evidence="1">
    <location>
        <begin position="1"/>
        <end position="29"/>
    </location>
</feature>
<sequence>MRKGTLRNVLVASALALAGVGTMAAPAGAAPVAPVQQQQQEPAGTMTSTVQGTFTDASGGQGTVTGTFVPDAFSQQGDQVVATGTLVANLVDSAGNPVGTATQVTTLPLNLEESGGSGDVTAAAVECDILNLVLGPLDLNLLGLEVHLNRVILDIVAVTGAGNLLGNLLCAVAGLLDGVPILATLVDLLNQILELLRQP</sequence>
<reference evidence="2" key="1">
    <citation type="submission" date="2021-01" db="EMBL/GenBank/DDBJ databases">
        <title>Whole genome shotgun sequence of Virgisporangium aliadipatigenens NBRC 105644.</title>
        <authorList>
            <person name="Komaki H."/>
            <person name="Tamura T."/>
        </authorList>
    </citation>
    <scope>NUCLEOTIDE SEQUENCE</scope>
    <source>
        <strain evidence="2">NBRC 105644</strain>
    </source>
</reference>
<feature type="chain" id="PRO_5035226207" description="ABC transporter substrate-binding protein" evidence="1">
    <location>
        <begin position="30"/>
        <end position="199"/>
    </location>
</feature>
<keyword evidence="1" id="KW-0732">Signal</keyword>